<dbReference type="Pfam" id="PF03575">
    <property type="entry name" value="Peptidase_S51"/>
    <property type="match status" value="1"/>
</dbReference>
<dbReference type="Proteomes" id="UP000293613">
    <property type="component" value="Unassembled WGS sequence"/>
</dbReference>
<protein>
    <submittedName>
        <fullName evidence="5">Peptidase</fullName>
    </submittedName>
</protein>
<dbReference type="RefSeq" id="WP_130077505.1">
    <property type="nucleotide sequence ID" value="NZ_RSCO01000028.1"/>
</dbReference>
<reference evidence="5 6" key="1">
    <citation type="journal article" date="2019" name="Appl. Environ. Microbiol.">
        <title>Dissecting the evolutionary development of the Bifidobacterium animalis species through comparative genomics analyses.</title>
        <authorList>
            <person name="Lugli G.A."/>
            <person name="Mancino W."/>
            <person name="Milani C."/>
            <person name="Duranti S."/>
            <person name="Mancabelli L."/>
            <person name="Napoli S."/>
            <person name="Mangifesta M."/>
            <person name="Viappiani A."/>
            <person name="Anzalone R."/>
            <person name="Longhi G."/>
            <person name="van Sinderen D."/>
            <person name="Ventura M."/>
            <person name="Turroni F."/>
        </authorList>
    </citation>
    <scope>NUCLEOTIDE SEQUENCE [LARGE SCALE GENOMIC DNA]</scope>
    <source>
        <strain evidence="5 6">2011B</strain>
    </source>
</reference>
<evidence type="ECO:0000313" key="6">
    <source>
        <dbReference type="Proteomes" id="UP000293613"/>
    </source>
</evidence>
<evidence type="ECO:0000313" key="5">
    <source>
        <dbReference type="EMBL" id="RYM94349.1"/>
    </source>
</evidence>
<sequence length="235" mass="25746">MNVNTHVCGPTLVLASSNTGLMPVLRRELGPLRGVRMAFIPTASTVESYGVLVRLMRIRFALAGLRVQMVDPERMPAAQVCARLQSSDIIYVGGGNTFHLMHHLHAADADDVIRKLVREGVPYVGESAGAVVASDDISYIAPMDENRGHKRMRGLALTRFHVIPHVGSVSMGSSARRIVAMHAGQQDYVPLFNGQALVVRGHVARIASMPLVEQFRRLRNACRECMHSAGKMHVH</sequence>
<evidence type="ECO:0000256" key="3">
    <source>
        <dbReference type="ARBA" id="ARBA00022801"/>
    </source>
</evidence>
<keyword evidence="2" id="KW-0645">Protease</keyword>
<accession>A0A8B3RHI8</accession>
<evidence type="ECO:0000256" key="2">
    <source>
        <dbReference type="ARBA" id="ARBA00022670"/>
    </source>
</evidence>
<dbReference type="CDD" id="cd03129">
    <property type="entry name" value="GAT1_Peptidase_E_like"/>
    <property type="match status" value="1"/>
</dbReference>
<dbReference type="InterPro" id="IPR029062">
    <property type="entry name" value="Class_I_gatase-like"/>
</dbReference>
<dbReference type="EMBL" id="RSCO01000028">
    <property type="protein sequence ID" value="RYM94349.1"/>
    <property type="molecule type" value="Genomic_DNA"/>
</dbReference>
<keyword evidence="4" id="KW-0720">Serine protease</keyword>
<evidence type="ECO:0000256" key="4">
    <source>
        <dbReference type="ARBA" id="ARBA00022825"/>
    </source>
</evidence>
<comment type="similarity">
    <text evidence="1">Belongs to the peptidase S51 family.</text>
</comment>
<comment type="caution">
    <text evidence="5">The sequence shown here is derived from an EMBL/GenBank/DDBJ whole genome shotgun (WGS) entry which is preliminary data.</text>
</comment>
<evidence type="ECO:0000256" key="1">
    <source>
        <dbReference type="ARBA" id="ARBA00006534"/>
    </source>
</evidence>
<dbReference type="Gene3D" id="3.40.50.880">
    <property type="match status" value="1"/>
</dbReference>
<dbReference type="InterPro" id="IPR005320">
    <property type="entry name" value="Peptidase_S51"/>
</dbReference>
<proteinExistence type="inferred from homology"/>
<dbReference type="PANTHER" id="PTHR20842:SF0">
    <property type="entry name" value="ALPHA-ASPARTYL DIPEPTIDASE"/>
    <property type="match status" value="1"/>
</dbReference>
<dbReference type="AlphaFoldDB" id="A0A8B3RHI8"/>
<keyword evidence="3" id="KW-0378">Hydrolase</keyword>
<organism evidence="5 6">
    <name type="scientific">Bifidobacterium animalis subsp. lactis</name>
    <name type="common">Bifidobacterium lactis</name>
    <dbReference type="NCBI Taxonomy" id="302911"/>
    <lineage>
        <taxon>Bacteria</taxon>
        <taxon>Bacillati</taxon>
        <taxon>Actinomycetota</taxon>
        <taxon>Actinomycetes</taxon>
        <taxon>Bifidobacteriales</taxon>
        <taxon>Bifidobacteriaceae</taxon>
        <taxon>Bifidobacterium</taxon>
    </lineage>
</organism>
<dbReference type="GO" id="GO:0008236">
    <property type="term" value="F:serine-type peptidase activity"/>
    <property type="evidence" value="ECO:0007669"/>
    <property type="project" value="UniProtKB-KW"/>
</dbReference>
<dbReference type="PANTHER" id="PTHR20842">
    <property type="entry name" value="PROTEASE S51 ALPHA-ASPARTYL DIPEPTIDASE"/>
    <property type="match status" value="1"/>
</dbReference>
<dbReference type="SUPFAM" id="SSF52317">
    <property type="entry name" value="Class I glutamine amidotransferase-like"/>
    <property type="match status" value="1"/>
</dbReference>
<dbReference type="GO" id="GO:0006508">
    <property type="term" value="P:proteolysis"/>
    <property type="evidence" value="ECO:0007669"/>
    <property type="project" value="UniProtKB-KW"/>
</dbReference>
<gene>
    <name evidence="5" type="ORF">PG2011B_1064</name>
</gene>
<name>A0A8B3RHI8_BIFAN</name>